<protein>
    <recommendedName>
        <fullName evidence="6">YjeF C-terminal domain-containing protein</fullName>
    </recommendedName>
</protein>
<dbReference type="PANTHER" id="PTHR12592:SF0">
    <property type="entry name" value="ATP-DEPENDENT (S)-NAD(P)H-HYDRATE DEHYDRATASE"/>
    <property type="match status" value="1"/>
</dbReference>
<gene>
    <name evidence="7" type="ORF">LCGC14_0197200</name>
</gene>
<dbReference type="GO" id="GO:0110051">
    <property type="term" value="P:metabolite repair"/>
    <property type="evidence" value="ECO:0007669"/>
    <property type="project" value="TreeGrafter"/>
</dbReference>
<keyword evidence="5" id="KW-0456">Lyase</keyword>
<dbReference type="PANTHER" id="PTHR12592">
    <property type="entry name" value="ATP-DEPENDENT (S)-NAD(P)H-HYDRATE DEHYDRATASE FAMILY MEMBER"/>
    <property type="match status" value="1"/>
</dbReference>
<evidence type="ECO:0000256" key="1">
    <source>
        <dbReference type="ARBA" id="ARBA00022741"/>
    </source>
</evidence>
<dbReference type="InterPro" id="IPR029056">
    <property type="entry name" value="Ribokinase-like"/>
</dbReference>
<dbReference type="EMBL" id="LAZR01000085">
    <property type="protein sequence ID" value="KKN93531.1"/>
    <property type="molecule type" value="Genomic_DNA"/>
</dbReference>
<evidence type="ECO:0000259" key="6">
    <source>
        <dbReference type="PROSITE" id="PS51383"/>
    </source>
</evidence>
<dbReference type="HAMAP" id="MF_01965">
    <property type="entry name" value="NADHX_dehydratase"/>
    <property type="match status" value="1"/>
</dbReference>
<evidence type="ECO:0000256" key="4">
    <source>
        <dbReference type="ARBA" id="ARBA00023027"/>
    </source>
</evidence>
<dbReference type="GO" id="GO:0016836">
    <property type="term" value="F:hydro-lyase activity"/>
    <property type="evidence" value="ECO:0007669"/>
    <property type="project" value="InterPro"/>
</dbReference>
<evidence type="ECO:0000256" key="5">
    <source>
        <dbReference type="ARBA" id="ARBA00023239"/>
    </source>
</evidence>
<sequence length="289" mass="30548">MQEITREILKKIYPKRPPTGKKYDYGLLTVIGGSEFYSGAPALVALAAFKAGVDMVRVIAPKRAADIIASFSPNLAAYPLKGDWLTKEHVAILLGMIESAEAVSRGKTAVVIGGGMGRSEKTQEAILEFLSQNFTPCVIDADAIHAIGKRPGVISGKNFLITPHSHEFFVLTNKEVHHLSDKDKEKVVQEEAQRLQTTILLKGGTDIISDGKEVAQNKTGSSFMTVGGTGDTLAGIAGAILARGVNAFEAGCGAAHINGLAGERAAKKLGESLTATDVIEAIPEVLSKI</sequence>
<dbReference type="AlphaFoldDB" id="A0A0F9X3X8"/>
<dbReference type="PROSITE" id="PS51383">
    <property type="entry name" value="YJEF_C_3"/>
    <property type="match status" value="1"/>
</dbReference>
<keyword evidence="1" id="KW-0547">Nucleotide-binding</keyword>
<organism evidence="7">
    <name type="scientific">marine sediment metagenome</name>
    <dbReference type="NCBI Taxonomy" id="412755"/>
    <lineage>
        <taxon>unclassified sequences</taxon>
        <taxon>metagenomes</taxon>
        <taxon>ecological metagenomes</taxon>
    </lineage>
</organism>
<evidence type="ECO:0000256" key="2">
    <source>
        <dbReference type="ARBA" id="ARBA00022840"/>
    </source>
</evidence>
<name>A0A0F9X3X8_9ZZZZ</name>
<keyword evidence="3" id="KW-0521">NADP</keyword>
<dbReference type="NCBIfam" id="TIGR00196">
    <property type="entry name" value="yjeF_cterm"/>
    <property type="match status" value="1"/>
</dbReference>
<dbReference type="Gene3D" id="3.40.1190.20">
    <property type="match status" value="1"/>
</dbReference>
<feature type="domain" description="YjeF C-terminal" evidence="6">
    <location>
        <begin position="5"/>
        <end position="289"/>
    </location>
</feature>
<dbReference type="GO" id="GO:0005524">
    <property type="term" value="F:ATP binding"/>
    <property type="evidence" value="ECO:0007669"/>
    <property type="project" value="UniProtKB-KW"/>
</dbReference>
<comment type="caution">
    <text evidence="7">The sequence shown here is derived from an EMBL/GenBank/DDBJ whole genome shotgun (WGS) entry which is preliminary data.</text>
</comment>
<reference evidence="7" key="1">
    <citation type="journal article" date="2015" name="Nature">
        <title>Complex archaea that bridge the gap between prokaryotes and eukaryotes.</title>
        <authorList>
            <person name="Spang A."/>
            <person name="Saw J.H."/>
            <person name="Jorgensen S.L."/>
            <person name="Zaremba-Niedzwiedzka K."/>
            <person name="Martijn J."/>
            <person name="Lind A.E."/>
            <person name="van Eijk R."/>
            <person name="Schleper C."/>
            <person name="Guy L."/>
            <person name="Ettema T.J."/>
        </authorList>
    </citation>
    <scope>NUCLEOTIDE SEQUENCE</scope>
</reference>
<proteinExistence type="inferred from homology"/>
<keyword evidence="4" id="KW-0520">NAD</keyword>
<accession>A0A0F9X3X8</accession>
<dbReference type="CDD" id="cd01171">
    <property type="entry name" value="YXKO-related"/>
    <property type="match status" value="1"/>
</dbReference>
<dbReference type="SUPFAM" id="SSF53613">
    <property type="entry name" value="Ribokinase-like"/>
    <property type="match status" value="1"/>
</dbReference>
<evidence type="ECO:0000313" key="7">
    <source>
        <dbReference type="EMBL" id="KKN93531.1"/>
    </source>
</evidence>
<keyword evidence="2" id="KW-0067">ATP-binding</keyword>
<evidence type="ECO:0000256" key="3">
    <source>
        <dbReference type="ARBA" id="ARBA00022857"/>
    </source>
</evidence>
<dbReference type="Pfam" id="PF01256">
    <property type="entry name" value="Carb_kinase"/>
    <property type="match status" value="1"/>
</dbReference>
<dbReference type="InterPro" id="IPR000631">
    <property type="entry name" value="CARKD"/>
</dbReference>